<reference evidence="1" key="1">
    <citation type="submission" date="2017-09" db="EMBL/GenBank/DDBJ databases">
        <title>Large-scale bioinformatics analysis of Bacillus genomes uncovers conserved roles of natural products in bacterial physiology.</title>
        <authorList>
            <consortium name="Agbiome Team Llc"/>
            <person name="Bleich R.M."/>
            <person name="Kirk G.J."/>
            <person name="Santa Maria K.C."/>
            <person name="Allen S.E."/>
            <person name="Farag S."/>
            <person name="Shank E.A."/>
            <person name="Bowers A."/>
        </authorList>
    </citation>
    <scope>NUCLEOTIDE SEQUENCE</scope>
    <source>
        <strain evidence="1">AFS005430</strain>
    </source>
</reference>
<dbReference type="EMBL" id="NUEH01000064">
    <property type="protein sequence ID" value="PEI82910.1"/>
    <property type="molecule type" value="Genomic_DNA"/>
</dbReference>
<name>A0AB73QSS5_9BACI</name>
<dbReference type="RefSeq" id="WP_098164997.1">
    <property type="nucleotide sequence ID" value="NZ_NUEH01000064.1"/>
</dbReference>
<dbReference type="Proteomes" id="UP000220969">
    <property type="component" value="Unassembled WGS sequence"/>
</dbReference>
<accession>A0AB73QSS5</accession>
<proteinExistence type="predicted"/>
<gene>
    <name evidence="1" type="ORF">CN678_26375</name>
</gene>
<organism evidence="1">
    <name type="scientific">Bacillus toyonensis</name>
    <dbReference type="NCBI Taxonomy" id="155322"/>
    <lineage>
        <taxon>Bacteria</taxon>
        <taxon>Bacillati</taxon>
        <taxon>Bacillota</taxon>
        <taxon>Bacilli</taxon>
        <taxon>Bacillales</taxon>
        <taxon>Bacillaceae</taxon>
        <taxon>Bacillus</taxon>
        <taxon>Bacillus cereus group</taxon>
    </lineage>
</organism>
<dbReference type="AlphaFoldDB" id="A0AB73QSS5"/>
<protein>
    <submittedName>
        <fullName evidence="1">Uncharacterized protein</fullName>
    </submittedName>
</protein>
<comment type="caution">
    <text evidence="1">The sequence shown here is derived from an EMBL/GenBank/DDBJ whole genome shotgun (WGS) entry which is preliminary data.</text>
</comment>
<evidence type="ECO:0000313" key="1">
    <source>
        <dbReference type="EMBL" id="PEI82910.1"/>
    </source>
</evidence>
<sequence>MAITQRELKKEKDMVANLLRANGQDYNHWLHLHHQKYIEENQDLVMKALQAYKATATEVKEMKEVKEDSKANESSQLSNV</sequence>